<dbReference type="InterPro" id="IPR045081">
    <property type="entry name" value="AN32"/>
</dbReference>
<evidence type="ECO:0000313" key="6">
    <source>
        <dbReference type="Proteomes" id="UP001430356"/>
    </source>
</evidence>
<sequence length="208" mass="22461">MEVLKKTAALRVQKQVEGRQPEDVAHLSLSGVPVLPELWAPYTHLTHLLLVSMKPKLTSLCLLGLDRLQSLRLLDVSDNAVSVATAPPAVPSLVRLLMPNNHIESLAEVLRLSKCFPKLEVLDVADNAVDTPENFSSVFDAFPMLAALNSRTSDGAEVIVEESDESSSEEDEDEDDSDSEESTTDAESDSGSDAPPPKRVRAEDAGST</sequence>
<protein>
    <submittedName>
        <fullName evidence="5">Uncharacterized protein</fullName>
    </submittedName>
</protein>
<accession>A0AAW0EZ66</accession>
<comment type="caution">
    <text evidence="5">The sequence shown here is derived from an EMBL/GenBank/DDBJ whole genome shotgun (WGS) entry which is preliminary data.</text>
</comment>
<dbReference type="PANTHER" id="PTHR11375">
    <property type="entry name" value="ACIDIC LEUCINE-RICH NUCLEAR PHOSPHOPROTEIN 32"/>
    <property type="match status" value="1"/>
</dbReference>
<dbReference type="SUPFAM" id="SSF52058">
    <property type="entry name" value="L domain-like"/>
    <property type="match status" value="1"/>
</dbReference>
<dbReference type="Proteomes" id="UP001430356">
    <property type="component" value="Unassembled WGS sequence"/>
</dbReference>
<gene>
    <name evidence="5" type="ORF">NESM_000821900</name>
</gene>
<feature type="compositionally biased region" description="Acidic residues" evidence="4">
    <location>
        <begin position="159"/>
        <end position="190"/>
    </location>
</feature>
<evidence type="ECO:0000256" key="1">
    <source>
        <dbReference type="ARBA" id="ARBA00022614"/>
    </source>
</evidence>
<reference evidence="5 6" key="1">
    <citation type="journal article" date="2021" name="MBio">
        <title>A New Model Trypanosomatid, Novymonas esmeraldas: Genomic Perception of Its 'Candidatus Pandoraea novymonadis' Endosymbiont.</title>
        <authorList>
            <person name="Zakharova A."/>
            <person name="Saura A."/>
            <person name="Butenko A."/>
            <person name="Podesvova L."/>
            <person name="Warmusova S."/>
            <person name="Kostygov A.Y."/>
            <person name="Nenarokova A."/>
            <person name="Lukes J."/>
            <person name="Opperdoes F.R."/>
            <person name="Yurchenko V."/>
        </authorList>
    </citation>
    <scope>NUCLEOTIDE SEQUENCE [LARGE SCALE GENOMIC DNA]</scope>
    <source>
        <strain evidence="5 6">E262AT.01</strain>
    </source>
</reference>
<dbReference type="InterPro" id="IPR032675">
    <property type="entry name" value="LRR_dom_sf"/>
</dbReference>
<evidence type="ECO:0000313" key="5">
    <source>
        <dbReference type="EMBL" id="KAK7198589.1"/>
    </source>
</evidence>
<dbReference type="GO" id="GO:0042393">
    <property type="term" value="F:histone binding"/>
    <property type="evidence" value="ECO:0007669"/>
    <property type="project" value="TreeGrafter"/>
</dbReference>
<keyword evidence="1" id="KW-0433">Leucine-rich repeat</keyword>
<evidence type="ECO:0000256" key="3">
    <source>
        <dbReference type="ARBA" id="ARBA00025777"/>
    </source>
</evidence>
<evidence type="ECO:0000256" key="2">
    <source>
        <dbReference type="ARBA" id="ARBA00022737"/>
    </source>
</evidence>
<keyword evidence="2" id="KW-0677">Repeat</keyword>
<organism evidence="5 6">
    <name type="scientific">Novymonas esmeraldas</name>
    <dbReference type="NCBI Taxonomy" id="1808958"/>
    <lineage>
        <taxon>Eukaryota</taxon>
        <taxon>Discoba</taxon>
        <taxon>Euglenozoa</taxon>
        <taxon>Kinetoplastea</taxon>
        <taxon>Metakinetoplastina</taxon>
        <taxon>Trypanosomatida</taxon>
        <taxon>Trypanosomatidae</taxon>
        <taxon>Novymonas</taxon>
    </lineage>
</organism>
<feature type="region of interest" description="Disordered" evidence="4">
    <location>
        <begin position="153"/>
        <end position="208"/>
    </location>
</feature>
<name>A0AAW0EZ66_9TRYP</name>
<dbReference type="PANTHER" id="PTHR11375:SF0">
    <property type="entry name" value="ACIDIC LEUCINE-RICH NUCLEAR PHOSPHOPROTEIN 32 FAMILY MEMBER A"/>
    <property type="match status" value="1"/>
</dbReference>
<dbReference type="Gene3D" id="3.80.10.10">
    <property type="entry name" value="Ribonuclease Inhibitor"/>
    <property type="match status" value="1"/>
</dbReference>
<dbReference type="AlphaFoldDB" id="A0AAW0EZ66"/>
<comment type="similarity">
    <text evidence="3">Belongs to the ANP32 family.</text>
</comment>
<dbReference type="EMBL" id="JAECZO010000160">
    <property type="protein sequence ID" value="KAK7198589.1"/>
    <property type="molecule type" value="Genomic_DNA"/>
</dbReference>
<proteinExistence type="inferred from homology"/>
<evidence type="ECO:0000256" key="4">
    <source>
        <dbReference type="SAM" id="MobiDB-lite"/>
    </source>
</evidence>
<dbReference type="GO" id="GO:0005634">
    <property type="term" value="C:nucleus"/>
    <property type="evidence" value="ECO:0007669"/>
    <property type="project" value="TreeGrafter"/>
</dbReference>
<keyword evidence="6" id="KW-1185">Reference proteome</keyword>